<accession>A0A834CJ72</accession>
<evidence type="ECO:0000313" key="1">
    <source>
        <dbReference type="EMBL" id="KAF6727706.1"/>
    </source>
</evidence>
<sequence>MGCSRKLSADRQTDRQTDIWTCHSSQVLEISGTESVFFHGSFCVDSPESFQPSTLFFLQPICLFSFCD</sequence>
<proteinExistence type="predicted"/>
<dbReference type="Proteomes" id="UP000646548">
    <property type="component" value="Unassembled WGS sequence"/>
</dbReference>
<gene>
    <name evidence="1" type="ORF">FQA47_006849</name>
</gene>
<name>A0A834CJ72_ORYME</name>
<protein>
    <submittedName>
        <fullName evidence="1">Uncharacterized protein</fullName>
    </submittedName>
</protein>
<reference evidence="1" key="1">
    <citation type="journal article" name="BMC Genomics">
        <title>Long-read sequencing and de novo genome assembly of marine medaka (Oryzias melastigma).</title>
        <authorList>
            <person name="Liang P."/>
            <person name="Saqib H.S.A."/>
            <person name="Ni X."/>
            <person name="Shen Y."/>
        </authorList>
    </citation>
    <scope>NUCLEOTIDE SEQUENCE</scope>
    <source>
        <strain evidence="1">Bigg-433</strain>
    </source>
</reference>
<dbReference type="EMBL" id="WKFB01000298">
    <property type="protein sequence ID" value="KAF6727706.1"/>
    <property type="molecule type" value="Genomic_DNA"/>
</dbReference>
<comment type="caution">
    <text evidence="1">The sequence shown here is derived from an EMBL/GenBank/DDBJ whole genome shotgun (WGS) entry which is preliminary data.</text>
</comment>
<evidence type="ECO:0000313" key="2">
    <source>
        <dbReference type="Proteomes" id="UP000646548"/>
    </source>
</evidence>
<organism evidence="1 2">
    <name type="scientific">Oryzias melastigma</name>
    <name type="common">Marine medaka</name>
    <dbReference type="NCBI Taxonomy" id="30732"/>
    <lineage>
        <taxon>Eukaryota</taxon>
        <taxon>Metazoa</taxon>
        <taxon>Chordata</taxon>
        <taxon>Craniata</taxon>
        <taxon>Vertebrata</taxon>
        <taxon>Euteleostomi</taxon>
        <taxon>Actinopterygii</taxon>
        <taxon>Neopterygii</taxon>
        <taxon>Teleostei</taxon>
        <taxon>Neoteleostei</taxon>
        <taxon>Acanthomorphata</taxon>
        <taxon>Ovalentaria</taxon>
        <taxon>Atherinomorphae</taxon>
        <taxon>Beloniformes</taxon>
        <taxon>Adrianichthyidae</taxon>
        <taxon>Oryziinae</taxon>
        <taxon>Oryzias</taxon>
    </lineage>
</organism>
<dbReference type="AlphaFoldDB" id="A0A834CJ72"/>